<dbReference type="Proteomes" id="UP001307839">
    <property type="component" value="Unassembled WGS sequence"/>
</dbReference>
<name>A0AB35WQ36_9PSED</name>
<keyword evidence="3" id="KW-1185">Reference proteome</keyword>
<evidence type="ECO:0000313" key="3">
    <source>
        <dbReference type="Proteomes" id="UP001307839"/>
    </source>
</evidence>
<evidence type="ECO:0000256" key="1">
    <source>
        <dbReference type="SAM" id="SignalP"/>
    </source>
</evidence>
<gene>
    <name evidence="2" type="ORF">V0R53_06500</name>
</gene>
<organism evidence="2 3">
    <name type="scientific">Pseudomonas auratipiscis</name>
    <dbReference type="NCBI Taxonomy" id="3115853"/>
    <lineage>
        <taxon>Bacteria</taxon>
        <taxon>Pseudomonadati</taxon>
        <taxon>Pseudomonadota</taxon>
        <taxon>Gammaproteobacteria</taxon>
        <taxon>Pseudomonadales</taxon>
        <taxon>Pseudomonadaceae</taxon>
        <taxon>Pseudomonas</taxon>
    </lineage>
</organism>
<protein>
    <submittedName>
        <fullName evidence="2">Uncharacterized protein</fullName>
    </submittedName>
</protein>
<comment type="caution">
    <text evidence="2">The sequence shown here is derived from an EMBL/GenBank/DDBJ whole genome shotgun (WGS) entry which is preliminary data.</text>
</comment>
<feature type="signal peptide" evidence="1">
    <location>
        <begin position="1"/>
        <end position="20"/>
    </location>
</feature>
<evidence type="ECO:0000313" key="2">
    <source>
        <dbReference type="EMBL" id="MEE1866043.1"/>
    </source>
</evidence>
<dbReference type="AlphaFoldDB" id="A0AB35WQ36"/>
<reference evidence="2 3" key="1">
    <citation type="submission" date="2024-01" db="EMBL/GenBank/DDBJ databases">
        <title>Unpublished Manusciprt.</title>
        <authorList>
            <person name="Duman M."/>
            <person name="Valdes E.G."/>
            <person name="Ajmi N."/>
            <person name="Altun S."/>
            <person name="Saticioglu I.B."/>
        </authorList>
    </citation>
    <scope>NUCLEOTIDE SEQUENCE [LARGE SCALE GENOMIC DNA]</scope>
    <source>
        <strain evidence="2 3">120P</strain>
    </source>
</reference>
<feature type="chain" id="PRO_5044220466" evidence="1">
    <location>
        <begin position="21"/>
        <end position="142"/>
    </location>
</feature>
<sequence length="142" mass="15421">MNSQAIFLSALMLVSGASFGSACEVRTRSQSEAIPSIESHTCYRFTKVADDAIDWSCSNESKEMLTSDKRRVEQCANHSVATCTATLTQESLANPHATSKAPGHDSPAIPQGAQVVTYYYDSTQLKQLRKDCESAGGRWQAP</sequence>
<proteinExistence type="predicted"/>
<dbReference type="RefSeq" id="WP_136475978.1">
    <property type="nucleotide sequence ID" value="NZ_JAZDCU010000003.1"/>
</dbReference>
<accession>A0AB35WQ36</accession>
<keyword evidence="1" id="KW-0732">Signal</keyword>
<dbReference type="EMBL" id="JAZDQP010000003">
    <property type="protein sequence ID" value="MEE1866043.1"/>
    <property type="molecule type" value="Genomic_DNA"/>
</dbReference>